<evidence type="ECO:0000256" key="1">
    <source>
        <dbReference type="ARBA" id="ARBA00022801"/>
    </source>
</evidence>
<accession>A0ABW1B7X0</accession>
<keyword evidence="5" id="KW-1185">Reference proteome</keyword>
<organism evidence="4 5">
    <name type="scientific">Streptomyces heilongjiangensis</name>
    <dbReference type="NCBI Taxonomy" id="945052"/>
    <lineage>
        <taxon>Bacteria</taxon>
        <taxon>Bacillati</taxon>
        <taxon>Actinomycetota</taxon>
        <taxon>Actinomycetes</taxon>
        <taxon>Kitasatosporales</taxon>
        <taxon>Streptomycetaceae</taxon>
        <taxon>Streptomyces</taxon>
    </lineage>
</organism>
<sequence>MPRLTAPDGTELAYHVRGEGDPLIVLPGGPMRASAYLGDLGGLAAHRRLVLLDLRGTGDSAVPADPATYRCDRQVDDVEALRAHLGLDRADVLAHSAGGNLATLYAARHPHRVSRLVLVTATPWALGLPVTVEDRLAAARLREDEPWFADAYPHFEAAWTGRGPFDDAMMPFFYGRWDAAAEAHMAAEVAQTNDAAADAYGSAGAYDPAATRAALAGLTAPVLHLGGALDTGPTPRLVERAAGLFPEGAYAIQPGAGHFPWLDDPEWFVRRVTAFLAATAPPGGAGRPHPSADTATERAHR</sequence>
<dbReference type="EMBL" id="JBHSNZ010000009">
    <property type="protein sequence ID" value="MFC5809072.1"/>
    <property type="molecule type" value="Genomic_DNA"/>
</dbReference>
<dbReference type="PANTHER" id="PTHR43798:SF31">
    <property type="entry name" value="AB HYDROLASE SUPERFAMILY PROTEIN YCLE"/>
    <property type="match status" value="1"/>
</dbReference>
<evidence type="ECO:0000259" key="3">
    <source>
        <dbReference type="Pfam" id="PF00561"/>
    </source>
</evidence>
<dbReference type="Pfam" id="PF00561">
    <property type="entry name" value="Abhydrolase_1"/>
    <property type="match status" value="1"/>
</dbReference>
<dbReference type="GO" id="GO:0016787">
    <property type="term" value="F:hydrolase activity"/>
    <property type="evidence" value="ECO:0007669"/>
    <property type="project" value="UniProtKB-KW"/>
</dbReference>
<gene>
    <name evidence="4" type="ORF">ACFQGO_16425</name>
</gene>
<dbReference type="InterPro" id="IPR029058">
    <property type="entry name" value="AB_hydrolase_fold"/>
</dbReference>
<protein>
    <submittedName>
        <fullName evidence="4">Alpha/beta fold hydrolase</fullName>
    </submittedName>
</protein>
<dbReference type="InterPro" id="IPR050266">
    <property type="entry name" value="AB_hydrolase_sf"/>
</dbReference>
<dbReference type="RefSeq" id="WP_272169369.1">
    <property type="nucleotide sequence ID" value="NZ_JAQOSL010000009.1"/>
</dbReference>
<evidence type="ECO:0000313" key="4">
    <source>
        <dbReference type="EMBL" id="MFC5809072.1"/>
    </source>
</evidence>
<reference evidence="5" key="1">
    <citation type="journal article" date="2019" name="Int. J. Syst. Evol. Microbiol.">
        <title>The Global Catalogue of Microorganisms (GCM) 10K type strain sequencing project: providing services to taxonomists for standard genome sequencing and annotation.</title>
        <authorList>
            <consortium name="The Broad Institute Genomics Platform"/>
            <consortium name="The Broad Institute Genome Sequencing Center for Infectious Disease"/>
            <person name="Wu L."/>
            <person name="Ma J."/>
        </authorList>
    </citation>
    <scope>NUCLEOTIDE SEQUENCE [LARGE SCALE GENOMIC DNA]</scope>
    <source>
        <strain evidence="5">JCM 9918</strain>
    </source>
</reference>
<dbReference type="SUPFAM" id="SSF53474">
    <property type="entry name" value="alpha/beta-Hydrolases"/>
    <property type="match status" value="1"/>
</dbReference>
<feature type="domain" description="AB hydrolase-1" evidence="3">
    <location>
        <begin position="22"/>
        <end position="265"/>
    </location>
</feature>
<feature type="region of interest" description="Disordered" evidence="2">
    <location>
        <begin position="279"/>
        <end position="301"/>
    </location>
</feature>
<evidence type="ECO:0000313" key="5">
    <source>
        <dbReference type="Proteomes" id="UP001596112"/>
    </source>
</evidence>
<evidence type="ECO:0000256" key="2">
    <source>
        <dbReference type="SAM" id="MobiDB-lite"/>
    </source>
</evidence>
<comment type="caution">
    <text evidence="4">The sequence shown here is derived from an EMBL/GenBank/DDBJ whole genome shotgun (WGS) entry which is preliminary data.</text>
</comment>
<dbReference type="PRINTS" id="PR00111">
    <property type="entry name" value="ABHYDROLASE"/>
</dbReference>
<dbReference type="Gene3D" id="3.40.50.1820">
    <property type="entry name" value="alpha/beta hydrolase"/>
    <property type="match status" value="1"/>
</dbReference>
<proteinExistence type="predicted"/>
<name>A0ABW1B7X0_9ACTN</name>
<feature type="compositionally biased region" description="Low complexity" evidence="2">
    <location>
        <begin position="279"/>
        <end position="292"/>
    </location>
</feature>
<keyword evidence="1 4" id="KW-0378">Hydrolase</keyword>
<dbReference type="Proteomes" id="UP001596112">
    <property type="component" value="Unassembled WGS sequence"/>
</dbReference>
<dbReference type="InterPro" id="IPR000073">
    <property type="entry name" value="AB_hydrolase_1"/>
</dbReference>
<dbReference type="PANTHER" id="PTHR43798">
    <property type="entry name" value="MONOACYLGLYCEROL LIPASE"/>
    <property type="match status" value="1"/>
</dbReference>